<dbReference type="InterPro" id="IPR051043">
    <property type="entry name" value="Sulfatase_Mod_Factor_Kinase"/>
</dbReference>
<dbReference type="SUPFAM" id="SSF56436">
    <property type="entry name" value="C-type lectin-like"/>
    <property type="match status" value="1"/>
</dbReference>
<proteinExistence type="predicted"/>
<dbReference type="Pfam" id="PF03781">
    <property type="entry name" value="FGE-sulfatase"/>
    <property type="match status" value="1"/>
</dbReference>
<dbReference type="Proteomes" id="UP001164693">
    <property type="component" value="Chromosome"/>
</dbReference>
<dbReference type="InterPro" id="IPR016187">
    <property type="entry name" value="CTDL_fold"/>
</dbReference>
<dbReference type="RefSeq" id="WP_269444792.1">
    <property type="nucleotide sequence ID" value="NZ_CP097463.1"/>
</dbReference>
<accession>A0ABY7K0A4</accession>
<dbReference type="InterPro" id="IPR005532">
    <property type="entry name" value="SUMF_dom"/>
</dbReference>
<keyword evidence="3" id="KW-1185">Reference proteome</keyword>
<feature type="domain" description="Sulfatase-modifying factor enzyme-like" evidence="1">
    <location>
        <begin position="485"/>
        <end position="582"/>
    </location>
</feature>
<dbReference type="EMBL" id="CP097463">
    <property type="protein sequence ID" value="WAX58242.1"/>
    <property type="molecule type" value="Genomic_DNA"/>
</dbReference>
<dbReference type="InterPro" id="IPR042095">
    <property type="entry name" value="SUMF_sf"/>
</dbReference>
<sequence length="651" mass="73370">MSPFLNPYVPRALDLFTEVPLEPGADLSVLDDAKILAPPSDPAQWPRWREQLKRWRDGARQRLAYDGTRYDTERGDCFVMDVAWLWDELLYDHDAGKFTVDKYLEHAEREFGGFDGVLLWHAYPIEGVDDRDQYAYYRDVPELPMLVRQLQDRAVRVYVVIYPWESSEPADVRALVEWTGADGAFFDSVKEGAAEVRKELDELRPGISMEAESRLPANRLADHTMSWAQWYADSTVPGVMRAKWFERRHIPHHVRRWNRSHLEELQSAWLNGAGILVWESVFGVWVGWNARDRSVLRAMRRVHREYAPWLRTETWTPLADHPGGDCPVYASRWEHDGIALWTLVNRSAEDYSGPLLRVRGAAMFTELTSGIELVVSGEGGARVVSGDLPAGGIAAVLATTAADRPEPGRTPHDPDASFPARIAERIVHLAPPVPEPPAGTAVVAGGRYELTVHHRARETGLYGETPFVEEWKPLPPRLHHTGTLLRTARLQRFAIERHEVSNAQYARFLTETGYRPRRAERFLAGWVDGRPAPGTGDAPVSYVDLTDARAYAAWAGMRLPTEDEWQVAAAAGVIERARPLVWNLTESEHTDGRTRFCILKGGADYVNTASDWYFEGGPKPPDVSAKYLVAGALVFRSPSIGFRCAVPVDER</sequence>
<name>A0ABY7K0A4_9ACTN</name>
<evidence type="ECO:0000259" key="1">
    <source>
        <dbReference type="Pfam" id="PF03781"/>
    </source>
</evidence>
<dbReference type="Gene3D" id="3.90.1580.10">
    <property type="entry name" value="paralog of FGE (formylglycine-generating enzyme)"/>
    <property type="match status" value="1"/>
</dbReference>
<dbReference type="PANTHER" id="PTHR23150">
    <property type="entry name" value="SULFATASE MODIFYING FACTOR 1, 2"/>
    <property type="match status" value="1"/>
</dbReference>
<dbReference type="PANTHER" id="PTHR23150:SF19">
    <property type="entry name" value="FORMYLGLYCINE-GENERATING ENZYME"/>
    <property type="match status" value="1"/>
</dbReference>
<organism evidence="2 3">
    <name type="scientific">Jatrophihabitans cynanchi</name>
    <dbReference type="NCBI Taxonomy" id="2944128"/>
    <lineage>
        <taxon>Bacteria</taxon>
        <taxon>Bacillati</taxon>
        <taxon>Actinomycetota</taxon>
        <taxon>Actinomycetes</taxon>
        <taxon>Jatrophihabitantales</taxon>
        <taxon>Jatrophihabitantaceae</taxon>
        <taxon>Jatrophihabitans</taxon>
    </lineage>
</organism>
<reference evidence="2" key="1">
    <citation type="submission" date="2022-05" db="EMBL/GenBank/DDBJ databases">
        <title>Jatrophihabitans sp. SB3-54 whole genome sequence.</title>
        <authorList>
            <person name="Suh M.K."/>
            <person name="Eom M.K."/>
            <person name="Kim J.S."/>
            <person name="Kim H.S."/>
            <person name="Do H.E."/>
            <person name="Shin Y.K."/>
            <person name="Lee J.-S."/>
        </authorList>
    </citation>
    <scope>NUCLEOTIDE SEQUENCE</scope>
    <source>
        <strain evidence="2">SB3-54</strain>
    </source>
</reference>
<evidence type="ECO:0000313" key="2">
    <source>
        <dbReference type="EMBL" id="WAX58242.1"/>
    </source>
</evidence>
<protein>
    <submittedName>
        <fullName evidence="2">Formylglycine-generating enzyme family protein</fullName>
    </submittedName>
</protein>
<evidence type="ECO:0000313" key="3">
    <source>
        <dbReference type="Proteomes" id="UP001164693"/>
    </source>
</evidence>
<gene>
    <name evidence="2" type="ORF">M6B22_05620</name>
</gene>